<dbReference type="Proteomes" id="UP000503308">
    <property type="component" value="Plasmid p1"/>
</dbReference>
<protein>
    <submittedName>
        <fullName evidence="2">Uncharacterized protein</fullName>
    </submittedName>
</protein>
<evidence type="ECO:0000313" key="3">
    <source>
        <dbReference type="Proteomes" id="UP000503308"/>
    </source>
</evidence>
<geneLocation type="plasmid" evidence="2 3">
    <name>p1</name>
</geneLocation>
<gene>
    <name evidence="2" type="ORF">G3256_18665</name>
</gene>
<sequence>MTKPEHFDQSDSAIRQSARTERKSREACHASLSSVEASRRLLDRLRAFGVRHEAVSE</sequence>
<dbReference type="EMBL" id="CP048789">
    <property type="protein sequence ID" value="QJF53311.1"/>
    <property type="molecule type" value="Genomic_DNA"/>
</dbReference>
<name>A0A858T0M8_9RHOB</name>
<evidence type="ECO:0000313" key="2">
    <source>
        <dbReference type="EMBL" id="QJF53311.1"/>
    </source>
</evidence>
<proteinExistence type="predicted"/>
<accession>A0A858T0M8</accession>
<dbReference type="RefSeq" id="WP_169642524.1">
    <property type="nucleotide sequence ID" value="NZ_CP048789.1"/>
</dbReference>
<evidence type="ECO:0000256" key="1">
    <source>
        <dbReference type="SAM" id="MobiDB-lite"/>
    </source>
</evidence>
<feature type="region of interest" description="Disordered" evidence="1">
    <location>
        <begin position="1"/>
        <end position="30"/>
    </location>
</feature>
<reference evidence="2 3" key="1">
    <citation type="submission" date="2020-02" db="EMBL/GenBank/DDBJ databases">
        <title>Genome sequence of Roseobacter ponti.</title>
        <authorList>
            <person name="Hollensteiner J."/>
            <person name="Schneider D."/>
            <person name="Poehlein A."/>
            <person name="Daniel R."/>
        </authorList>
    </citation>
    <scope>NUCLEOTIDE SEQUENCE [LARGE SCALE GENOMIC DNA]</scope>
    <source>
        <strain evidence="2 3">DSM 106830</strain>
        <plasmid evidence="2 3">p1</plasmid>
    </source>
</reference>
<organism evidence="2 3">
    <name type="scientific">Roseobacter ponti</name>
    <dbReference type="NCBI Taxonomy" id="1891787"/>
    <lineage>
        <taxon>Bacteria</taxon>
        <taxon>Pseudomonadati</taxon>
        <taxon>Pseudomonadota</taxon>
        <taxon>Alphaproteobacteria</taxon>
        <taxon>Rhodobacterales</taxon>
        <taxon>Roseobacteraceae</taxon>
        <taxon>Roseobacter</taxon>
    </lineage>
</organism>
<dbReference type="AlphaFoldDB" id="A0A858T0M8"/>
<feature type="compositionally biased region" description="Basic and acidic residues" evidence="1">
    <location>
        <begin position="18"/>
        <end position="28"/>
    </location>
</feature>
<dbReference type="KEGG" id="rpon:G3256_18665"/>
<keyword evidence="3" id="KW-1185">Reference proteome</keyword>
<keyword evidence="2" id="KW-0614">Plasmid</keyword>